<gene>
    <name evidence="1" type="ORF">KIPB_015225</name>
</gene>
<comment type="caution">
    <text evidence="1">The sequence shown here is derived from an EMBL/GenBank/DDBJ whole genome shotgun (WGS) entry which is preliminary data.</text>
</comment>
<feature type="non-terminal residue" evidence="1">
    <location>
        <position position="1"/>
    </location>
</feature>
<dbReference type="GO" id="GO:0019888">
    <property type="term" value="F:protein phosphatase regulator activity"/>
    <property type="evidence" value="ECO:0007669"/>
    <property type="project" value="InterPro"/>
</dbReference>
<dbReference type="Proteomes" id="UP000265618">
    <property type="component" value="Unassembled WGS sequence"/>
</dbReference>
<dbReference type="Gene3D" id="1.25.10.10">
    <property type="entry name" value="Leucine-rich Repeat Variant"/>
    <property type="match status" value="1"/>
</dbReference>
<dbReference type="PANTHER" id="PTHR10257">
    <property type="entry name" value="SERINE/THREONINE PROTEIN PHOSPHATASE 2A PP2A REGULATORY SUBUNIT B"/>
    <property type="match status" value="1"/>
</dbReference>
<dbReference type="GO" id="GO:0000159">
    <property type="term" value="C:protein phosphatase type 2A complex"/>
    <property type="evidence" value="ECO:0007669"/>
    <property type="project" value="InterPro"/>
</dbReference>
<dbReference type="GO" id="GO:0007165">
    <property type="term" value="P:signal transduction"/>
    <property type="evidence" value="ECO:0007669"/>
    <property type="project" value="InterPro"/>
</dbReference>
<dbReference type="InterPro" id="IPR011989">
    <property type="entry name" value="ARM-like"/>
</dbReference>
<sequence>ILSKLVELFVVDDFRERDYLKAILHRLYSRLLDSRTFIRCHIQLTLENAAYDTPEFHHAGVASLLQVMCAIVNGYAIPIRQDHVAFLSSALIPLHRVRHLGLILKPLQACMITYLEKEASLAETVLLGMFKYWPRIDSAKEALMLDELREILMYTNQSVVKRIAPQIFSHIGECMCSESSVVAEK</sequence>
<dbReference type="EMBL" id="BDIP01008374">
    <property type="protein sequence ID" value="GIQ91812.1"/>
    <property type="molecule type" value="Genomic_DNA"/>
</dbReference>
<dbReference type="Pfam" id="PF01603">
    <property type="entry name" value="B56"/>
    <property type="match status" value="1"/>
</dbReference>
<evidence type="ECO:0000313" key="1">
    <source>
        <dbReference type="EMBL" id="GIQ91812.1"/>
    </source>
</evidence>
<dbReference type="PANTHER" id="PTHR10257:SF3">
    <property type="entry name" value="SERINE_THREONINE-PROTEIN PHOSPHATASE 2A 56 KDA REGULATORY SUBUNIT GAMMA ISOFORM"/>
    <property type="match status" value="1"/>
</dbReference>
<dbReference type="AlphaFoldDB" id="A0A9K3GQJ4"/>
<organism evidence="1 2">
    <name type="scientific">Kipferlia bialata</name>
    <dbReference type="NCBI Taxonomy" id="797122"/>
    <lineage>
        <taxon>Eukaryota</taxon>
        <taxon>Metamonada</taxon>
        <taxon>Carpediemonas-like organisms</taxon>
        <taxon>Kipferlia</taxon>
    </lineage>
</organism>
<name>A0A9K3GQJ4_9EUKA</name>
<feature type="non-terminal residue" evidence="1">
    <location>
        <position position="185"/>
    </location>
</feature>
<dbReference type="OrthoDB" id="10264446at2759"/>
<dbReference type="SUPFAM" id="SSF48371">
    <property type="entry name" value="ARM repeat"/>
    <property type="match status" value="1"/>
</dbReference>
<proteinExistence type="predicted"/>
<reference evidence="1 2" key="1">
    <citation type="journal article" date="2018" name="PLoS ONE">
        <title>The draft genome of Kipferlia bialata reveals reductive genome evolution in fornicate parasites.</title>
        <authorList>
            <person name="Tanifuji G."/>
            <person name="Takabayashi S."/>
            <person name="Kume K."/>
            <person name="Takagi M."/>
            <person name="Nakayama T."/>
            <person name="Kamikawa R."/>
            <person name="Inagaki Y."/>
            <person name="Hashimoto T."/>
        </authorList>
    </citation>
    <scope>NUCLEOTIDE SEQUENCE [LARGE SCALE GENOMIC DNA]</scope>
    <source>
        <strain evidence="1">NY0173</strain>
    </source>
</reference>
<protein>
    <submittedName>
        <fullName evidence="1">Protein phosphatase 2A, regulatory B subunit, B56</fullName>
    </submittedName>
</protein>
<accession>A0A9K3GQJ4</accession>
<dbReference type="InterPro" id="IPR002554">
    <property type="entry name" value="PP2A_B56"/>
</dbReference>
<dbReference type="InterPro" id="IPR016024">
    <property type="entry name" value="ARM-type_fold"/>
</dbReference>
<keyword evidence="2" id="KW-1185">Reference proteome</keyword>
<evidence type="ECO:0000313" key="2">
    <source>
        <dbReference type="Proteomes" id="UP000265618"/>
    </source>
</evidence>